<dbReference type="Pfam" id="PF04176">
    <property type="entry name" value="TIP41"/>
    <property type="match status" value="1"/>
</dbReference>
<dbReference type="PANTHER" id="PTHR47839">
    <property type="entry name" value="DOMAIN PROTEIN, PUTATIVE (AFU_ORTHOLOGUE AFUA_6G04830)-RELATED"/>
    <property type="match status" value="1"/>
</dbReference>
<dbReference type="PANTHER" id="PTHR47839:SF1">
    <property type="entry name" value="DOMAIN PROTEIN, PUTATIVE (AFU_ORTHOLOGUE AFUA_6G04830)-RELATED"/>
    <property type="match status" value="1"/>
</dbReference>
<evidence type="ECO:0000313" key="3">
    <source>
        <dbReference type="Proteomes" id="UP001210925"/>
    </source>
</evidence>
<protein>
    <submittedName>
        <fullName evidence="2">Uncharacterized protein</fullName>
    </submittedName>
</protein>
<dbReference type="Proteomes" id="UP001210925">
    <property type="component" value="Unassembled WGS sequence"/>
</dbReference>
<feature type="region of interest" description="Disordered" evidence="1">
    <location>
        <begin position="1030"/>
        <end position="1065"/>
    </location>
</feature>
<dbReference type="InterPro" id="IPR022155">
    <property type="entry name" value="DUF3684"/>
</dbReference>
<comment type="caution">
    <text evidence="2">The sequence shown here is derived from an EMBL/GenBank/DDBJ whole genome shotgun (WGS) entry which is preliminary data.</text>
</comment>
<reference evidence="2" key="1">
    <citation type="submission" date="2020-05" db="EMBL/GenBank/DDBJ databases">
        <title>Phylogenomic resolution of chytrid fungi.</title>
        <authorList>
            <person name="Stajich J.E."/>
            <person name="Amses K."/>
            <person name="Simmons R."/>
            <person name="Seto K."/>
            <person name="Myers J."/>
            <person name="Bonds A."/>
            <person name="Quandt C.A."/>
            <person name="Barry K."/>
            <person name="Liu P."/>
            <person name="Grigoriev I."/>
            <person name="Longcore J.E."/>
            <person name="James T.Y."/>
        </authorList>
    </citation>
    <scope>NUCLEOTIDE SEQUENCE</scope>
    <source>
        <strain evidence="2">PLAUS21</strain>
    </source>
</reference>
<sequence>MGFLWKKDMLYTKRGRVPTELVNPWTVFYLPCREPFPAPDMRTFAKFLVTSLAFSTNIVNVEVFIGDSLKIRCTRKAARPKEIEWNKKVYNLYSPQKLFKLKDLTISQIQMDLAMVDESDESYTVFMKIVSGELDVNLPRKLTEEMLRTTKKLPPKSTSLKLLYSNFEEYDSTLQASKGSNGIFEDLIVSPGKQGKVFIGFPTFQTTGSCVHLAAHLIPTVERESIDFVDQVLRLWNSDLLSVGGALARICNDYEVNQIQILLGNMTLDSQSKSFIDCTSEQIKILSSTGRFHSIDNVRLSPDADVQAFLKLTPFIPAEIHSKCTDFIEKYKKLGILRNVSISDVLVEVQQRSMETEELLKFMKWWINQGKAGVLSQRDIQILKSNLLYSNAGEVIQLGLKDKIASVKLQPRDFPTSCIPIELTQSFHLMDLGNYFWNWEELKLKDWVAHISTRSDLANDPEFAEKVLTTVAKIVGHLSLADRAFITSTLSSKKCIPTQLGMVYPREAYFSNVSLFEDLPKVRFSHKKQISDDFLISLGVRQHVELQLVFDRIIDLQWDQTQLIKYLGSIQDKMTDKERSTLQSTPLFLAANSNSEERLRASELYTPNDVFKNFGLPVLLWTSKWKFFSEEANFMKKIGLNFSIPLDNLLGLISKKDGAERLRLIRYLVDNMESEYKEHYKPSQITTKFLPCQNSTALATPLECYSDQRVELMGLNVIDKSISTYSERLGVAQSPNGTVLIQQLKSNLPTLANASSIFEFLSSRQSIFTSSNWKELWSLKFIPVKNQEGYFHAAPTQVYLKPTDNSNEQYAGIFRYVTFGASADAFLRACGMKDQPSPLELAENIVQDPINAPMEEVLERFYADLGSDWLSKHVKENYSPEGSLKITQVSIDLQNTILERAPILLYDGHQMRSERELNKNASSLLGAIKVMEIPRINIIRTFKDVSKKQETTASFVSLKGETILSVTEHFDYFDVARVIGGMLLKKPRLSDSLLISTFLSTSLQNLSRKGFPVDRILNLKQKPKTVEYLPVQSQKSETPKVVPPSLHVPDITPKKEIQSPPRKKSNDFFGMVKNFTKSLGLRDSIDSMNTSSESLTESKEEVVKKPSISRNQRQELAKQLEQSISSVKNTNESNFKAQFPSLSSAPPVIHLCNILSDQDLSLVTTVDSIPVFVDKNVSEEGNHIIRNSLEGVSRFGKVLKFIGNSFNLPNNAIHIYWDSDGSTIAFNRNKTLFFNLRLSDEIRIPFPEMFFGNNRLEVTTPKKILISFNAVDALKMVDDSHDSADRIKVAISEKWTNASLKTHTGIKNIIKPYDWTYTSLYKGTCPEVFTQGSTEIDLSKLTSPDPILFYDEVLLFEDELGDNGTSILSIKVKLPFTPQGPDLAQLGNINWVAGVMNDKHLIARSLENHLVV</sequence>
<feature type="region of interest" description="Disordered" evidence="1">
    <location>
        <begin position="1086"/>
        <end position="1121"/>
    </location>
</feature>
<dbReference type="Pfam" id="PF12449">
    <property type="entry name" value="DUF3684"/>
    <property type="match status" value="3"/>
</dbReference>
<evidence type="ECO:0000256" key="1">
    <source>
        <dbReference type="SAM" id="MobiDB-lite"/>
    </source>
</evidence>
<evidence type="ECO:0000313" key="2">
    <source>
        <dbReference type="EMBL" id="KAJ3260653.1"/>
    </source>
</evidence>
<keyword evidence="3" id="KW-1185">Reference proteome</keyword>
<name>A0AAD5YAB2_9FUNG</name>
<accession>A0AAD5YAB2</accession>
<dbReference type="EMBL" id="JADGKB010000010">
    <property type="protein sequence ID" value="KAJ3260653.1"/>
    <property type="molecule type" value="Genomic_DNA"/>
</dbReference>
<proteinExistence type="predicted"/>
<gene>
    <name evidence="2" type="ORF">HK103_000263</name>
</gene>
<dbReference type="InterPro" id="IPR007303">
    <property type="entry name" value="TIP41-like"/>
</dbReference>
<organism evidence="2 3">
    <name type="scientific">Boothiomyces macroporosus</name>
    <dbReference type="NCBI Taxonomy" id="261099"/>
    <lineage>
        <taxon>Eukaryota</taxon>
        <taxon>Fungi</taxon>
        <taxon>Fungi incertae sedis</taxon>
        <taxon>Chytridiomycota</taxon>
        <taxon>Chytridiomycota incertae sedis</taxon>
        <taxon>Chytridiomycetes</taxon>
        <taxon>Rhizophydiales</taxon>
        <taxon>Terramycetaceae</taxon>
        <taxon>Boothiomyces</taxon>
    </lineage>
</organism>